<accession>A0AC60NTB4</accession>
<evidence type="ECO:0000313" key="2">
    <source>
        <dbReference type="Proteomes" id="UP000805193"/>
    </source>
</evidence>
<dbReference type="Proteomes" id="UP000805193">
    <property type="component" value="Unassembled WGS sequence"/>
</dbReference>
<keyword evidence="2" id="KW-1185">Reference proteome</keyword>
<organism evidence="1 2">
    <name type="scientific">Ixodes persulcatus</name>
    <name type="common">Taiga tick</name>
    <dbReference type="NCBI Taxonomy" id="34615"/>
    <lineage>
        <taxon>Eukaryota</taxon>
        <taxon>Metazoa</taxon>
        <taxon>Ecdysozoa</taxon>
        <taxon>Arthropoda</taxon>
        <taxon>Chelicerata</taxon>
        <taxon>Arachnida</taxon>
        <taxon>Acari</taxon>
        <taxon>Parasitiformes</taxon>
        <taxon>Ixodida</taxon>
        <taxon>Ixodoidea</taxon>
        <taxon>Ixodidae</taxon>
        <taxon>Ixodinae</taxon>
        <taxon>Ixodes</taxon>
    </lineage>
</organism>
<gene>
    <name evidence="1" type="ORF">HPB47_012526</name>
</gene>
<name>A0AC60NTB4_IXOPE</name>
<reference evidence="1 2" key="1">
    <citation type="journal article" date="2020" name="Cell">
        <title>Large-Scale Comparative Analyses of Tick Genomes Elucidate Their Genetic Diversity and Vector Capacities.</title>
        <authorList>
            <consortium name="Tick Genome and Microbiome Consortium (TIGMIC)"/>
            <person name="Jia N."/>
            <person name="Wang J."/>
            <person name="Shi W."/>
            <person name="Du L."/>
            <person name="Sun Y."/>
            <person name="Zhan W."/>
            <person name="Jiang J.F."/>
            <person name="Wang Q."/>
            <person name="Zhang B."/>
            <person name="Ji P."/>
            <person name="Bell-Sakyi L."/>
            <person name="Cui X.M."/>
            <person name="Yuan T.T."/>
            <person name="Jiang B.G."/>
            <person name="Yang W.F."/>
            <person name="Lam T.T."/>
            <person name="Chang Q.C."/>
            <person name="Ding S.J."/>
            <person name="Wang X.J."/>
            <person name="Zhu J.G."/>
            <person name="Ruan X.D."/>
            <person name="Zhao L."/>
            <person name="Wei J.T."/>
            <person name="Ye R.Z."/>
            <person name="Que T.C."/>
            <person name="Du C.H."/>
            <person name="Zhou Y.H."/>
            <person name="Cheng J.X."/>
            <person name="Dai P.F."/>
            <person name="Guo W.B."/>
            <person name="Han X.H."/>
            <person name="Huang E.J."/>
            <person name="Li L.F."/>
            <person name="Wei W."/>
            <person name="Gao Y.C."/>
            <person name="Liu J.Z."/>
            <person name="Shao H.Z."/>
            <person name="Wang X."/>
            <person name="Wang C.C."/>
            <person name="Yang T.C."/>
            <person name="Huo Q.B."/>
            <person name="Li W."/>
            <person name="Chen H.Y."/>
            <person name="Chen S.E."/>
            <person name="Zhou L.G."/>
            <person name="Ni X.B."/>
            <person name="Tian J.H."/>
            <person name="Sheng Y."/>
            <person name="Liu T."/>
            <person name="Pan Y.S."/>
            <person name="Xia L.Y."/>
            <person name="Li J."/>
            <person name="Zhao F."/>
            <person name="Cao W.C."/>
        </authorList>
    </citation>
    <scope>NUCLEOTIDE SEQUENCE [LARGE SCALE GENOMIC DNA]</scope>
    <source>
        <strain evidence="1">Iper-2018</strain>
    </source>
</reference>
<sequence length="241" mass="26871">MYTSNSAEAEEAAIALVITLSTTKMAIRQYMRGHISDKALKIATGHRLIDHPVRILRSPAHALLPGNESVHRAARALTQRASTASEPSTFASWNHDNLYTFKEVLNHYRGERRAYPEAHSTLSKAESTILRQVQTETFLNPAQLHSGYPDTYDLSCRNCGEIVTLHHILWGCPELLLHSKNNEFIKQARQPGAWESFLWDPDPMSQKLLVQLASDAAGNIASRLSTEGVASSRVSPYERLA</sequence>
<dbReference type="EMBL" id="JABSTQ010011530">
    <property type="protein sequence ID" value="KAG0410353.1"/>
    <property type="molecule type" value="Genomic_DNA"/>
</dbReference>
<proteinExistence type="predicted"/>
<protein>
    <submittedName>
        <fullName evidence="1">Uncharacterized protein</fullName>
    </submittedName>
</protein>
<evidence type="ECO:0000313" key="1">
    <source>
        <dbReference type="EMBL" id="KAG0410353.1"/>
    </source>
</evidence>
<comment type="caution">
    <text evidence="1">The sequence shown here is derived from an EMBL/GenBank/DDBJ whole genome shotgun (WGS) entry which is preliminary data.</text>
</comment>